<evidence type="ECO:0000313" key="2">
    <source>
        <dbReference type="EMBL" id="CAH1104591.1"/>
    </source>
</evidence>
<dbReference type="InterPro" id="IPR025398">
    <property type="entry name" value="DUF4371"/>
</dbReference>
<gene>
    <name evidence="2" type="ORF">PSYICH_LOCUS5504</name>
</gene>
<dbReference type="PANTHER" id="PTHR45749:SF21">
    <property type="entry name" value="DUF4371 DOMAIN-CONTAINING PROTEIN"/>
    <property type="match status" value="1"/>
</dbReference>
<reference evidence="2" key="1">
    <citation type="submission" date="2022-01" db="EMBL/GenBank/DDBJ databases">
        <authorList>
            <person name="King R."/>
        </authorList>
    </citation>
    <scope>NUCLEOTIDE SEQUENCE</scope>
</reference>
<accession>A0A9P0CUQ3</accession>
<dbReference type="Proteomes" id="UP001153636">
    <property type="component" value="Chromosome 17"/>
</dbReference>
<dbReference type="Pfam" id="PF14291">
    <property type="entry name" value="DUF4371"/>
    <property type="match status" value="1"/>
</dbReference>
<name>A0A9P0CUQ3_9CUCU</name>
<evidence type="ECO:0000313" key="3">
    <source>
        <dbReference type="Proteomes" id="UP001153636"/>
    </source>
</evidence>
<dbReference type="AlphaFoldDB" id="A0A9P0CUQ3"/>
<dbReference type="EMBL" id="OV651829">
    <property type="protein sequence ID" value="CAH1104591.1"/>
    <property type="molecule type" value="Genomic_DNA"/>
</dbReference>
<protein>
    <recommendedName>
        <fullName evidence="1">DUF4371 domain-containing protein</fullName>
    </recommendedName>
</protein>
<sequence length="206" mass="24222">MHDKWVYRSKAVTEGHNLIKIDENPEIDVRNTLDQERQRQILENKLRLKPIIESVIFLERQNIPFRGHRHRGSLVISEGFSEDEDSLVNNEGNFRELIKFRIESGDVLKKHLENTSSRATYISSYTQNEIIEFCCEKILETILQRVNKSQFYSVIFDETTDLSHKSQMSIILRYCYEDFVGFIDYHAMFDEDTLEPTVSGKILAQI</sequence>
<keyword evidence="3" id="KW-1185">Reference proteome</keyword>
<dbReference type="PANTHER" id="PTHR45749">
    <property type="match status" value="1"/>
</dbReference>
<proteinExistence type="predicted"/>
<organism evidence="2 3">
    <name type="scientific">Psylliodes chrysocephalus</name>
    <dbReference type="NCBI Taxonomy" id="3402493"/>
    <lineage>
        <taxon>Eukaryota</taxon>
        <taxon>Metazoa</taxon>
        <taxon>Ecdysozoa</taxon>
        <taxon>Arthropoda</taxon>
        <taxon>Hexapoda</taxon>
        <taxon>Insecta</taxon>
        <taxon>Pterygota</taxon>
        <taxon>Neoptera</taxon>
        <taxon>Endopterygota</taxon>
        <taxon>Coleoptera</taxon>
        <taxon>Polyphaga</taxon>
        <taxon>Cucujiformia</taxon>
        <taxon>Chrysomeloidea</taxon>
        <taxon>Chrysomelidae</taxon>
        <taxon>Galerucinae</taxon>
        <taxon>Alticini</taxon>
        <taxon>Psylliodes</taxon>
    </lineage>
</organism>
<feature type="domain" description="DUF4371" evidence="1">
    <location>
        <begin position="48"/>
        <end position="175"/>
    </location>
</feature>
<dbReference type="OrthoDB" id="6771791at2759"/>
<evidence type="ECO:0000259" key="1">
    <source>
        <dbReference type="Pfam" id="PF14291"/>
    </source>
</evidence>